<proteinExistence type="predicted"/>
<name>A0A0N7L5E0_PLAHL</name>
<dbReference type="RefSeq" id="XP_036263169.1">
    <property type="nucleotide sequence ID" value="XM_036407471.1"/>
</dbReference>
<dbReference type="GeneID" id="59052572"/>
<evidence type="ECO:0000313" key="1">
    <source>
        <dbReference type="EMBL" id="CEG41211.1"/>
    </source>
</evidence>
<evidence type="ECO:0000313" key="2">
    <source>
        <dbReference type="Proteomes" id="UP000054928"/>
    </source>
</evidence>
<organism evidence="1 2">
    <name type="scientific">Plasmopara halstedii</name>
    <name type="common">Downy mildew of sunflower</name>
    <dbReference type="NCBI Taxonomy" id="4781"/>
    <lineage>
        <taxon>Eukaryota</taxon>
        <taxon>Sar</taxon>
        <taxon>Stramenopiles</taxon>
        <taxon>Oomycota</taxon>
        <taxon>Peronosporomycetes</taxon>
        <taxon>Peronosporales</taxon>
        <taxon>Peronosporaceae</taxon>
        <taxon>Plasmopara</taxon>
    </lineage>
</organism>
<dbReference type="EMBL" id="CCYD01000553">
    <property type="protein sequence ID" value="CEG41211.1"/>
    <property type="molecule type" value="Genomic_DNA"/>
</dbReference>
<reference evidence="2" key="1">
    <citation type="submission" date="2014-09" db="EMBL/GenBank/DDBJ databases">
        <authorList>
            <person name="Sharma Rahul"/>
            <person name="Thines Marco"/>
        </authorList>
    </citation>
    <scope>NUCLEOTIDE SEQUENCE [LARGE SCALE GENOMIC DNA]</scope>
</reference>
<protein>
    <submittedName>
        <fullName evidence="1">Uncharacterized protein</fullName>
    </submittedName>
</protein>
<keyword evidence="2" id="KW-1185">Reference proteome</keyword>
<dbReference type="Proteomes" id="UP000054928">
    <property type="component" value="Unassembled WGS sequence"/>
</dbReference>
<sequence>MKYCNFKANLSSSVVLFDTVRSHFKVDSSNNYQDKGLRYIKNVQKHLTSIEEECIQARSSP</sequence>
<accession>A0A0N7L5E0</accession>
<dbReference type="AlphaFoldDB" id="A0A0N7L5E0"/>